<evidence type="ECO:0000256" key="4">
    <source>
        <dbReference type="PROSITE-ProRule" id="PRU00339"/>
    </source>
</evidence>
<feature type="repeat" description="TPR" evidence="4">
    <location>
        <begin position="241"/>
        <end position="274"/>
    </location>
</feature>
<dbReference type="InterPro" id="IPR023198">
    <property type="entry name" value="PGP-like_dom2"/>
</dbReference>
<dbReference type="InterPro" id="IPR019734">
    <property type="entry name" value="TPR_rpt"/>
</dbReference>
<proteinExistence type="inferred from homology"/>
<evidence type="ECO:0000313" key="7">
    <source>
        <dbReference type="Proteomes" id="UP000257109"/>
    </source>
</evidence>
<feature type="region of interest" description="Disordered" evidence="5">
    <location>
        <begin position="106"/>
        <end position="133"/>
    </location>
</feature>
<keyword evidence="7" id="KW-1185">Reference proteome</keyword>
<dbReference type="PANTHER" id="PTHR45523:SF1">
    <property type="entry name" value="TETRATRICOPEPTIDE REPEAT (TPR)-CONTAINING PROTEIN"/>
    <property type="match status" value="1"/>
</dbReference>
<dbReference type="Proteomes" id="UP000257109">
    <property type="component" value="Unassembled WGS sequence"/>
</dbReference>
<dbReference type="InterPro" id="IPR006439">
    <property type="entry name" value="HAD-SF_hydro_IA"/>
</dbReference>
<dbReference type="Pfam" id="PF14559">
    <property type="entry name" value="TPR_19"/>
    <property type="match status" value="1"/>
</dbReference>
<dbReference type="GO" id="GO:0016787">
    <property type="term" value="F:hydrolase activity"/>
    <property type="evidence" value="ECO:0007669"/>
    <property type="project" value="UniProtKB-KW"/>
</dbReference>
<dbReference type="InterPro" id="IPR023214">
    <property type="entry name" value="HAD_sf"/>
</dbReference>
<dbReference type="SFLD" id="SFLDF00035">
    <property type="entry name" value="phosphoglycolate_phosphatase"/>
    <property type="match status" value="1"/>
</dbReference>
<feature type="region of interest" description="Disordered" evidence="5">
    <location>
        <begin position="45"/>
        <end position="84"/>
    </location>
</feature>
<dbReference type="SUPFAM" id="SSF48452">
    <property type="entry name" value="TPR-like"/>
    <property type="match status" value="2"/>
</dbReference>
<dbReference type="OrthoDB" id="9991317at2759"/>
<dbReference type="SFLD" id="SFLDS00003">
    <property type="entry name" value="Haloacid_Dehalogenase"/>
    <property type="match status" value="1"/>
</dbReference>
<keyword evidence="4" id="KW-0802">TPR repeat</keyword>
<dbReference type="GO" id="GO:0046872">
    <property type="term" value="F:metal ion binding"/>
    <property type="evidence" value="ECO:0007669"/>
    <property type="project" value="UniProtKB-KW"/>
</dbReference>
<feature type="repeat" description="TPR" evidence="4">
    <location>
        <begin position="563"/>
        <end position="596"/>
    </location>
</feature>
<dbReference type="InterPro" id="IPR011990">
    <property type="entry name" value="TPR-like_helical_dom_sf"/>
</dbReference>
<evidence type="ECO:0000256" key="1">
    <source>
        <dbReference type="ARBA" id="ARBA00022723"/>
    </source>
</evidence>
<accession>A0A371E3K1</accession>
<comment type="caution">
    <text evidence="6">The sequence shown here is derived from an EMBL/GenBank/DDBJ whole genome shotgun (WGS) entry which is preliminary data.</text>
</comment>
<dbReference type="SFLD" id="SFLDG01129">
    <property type="entry name" value="C1.5:_HAD__Beta-PGM__Phosphata"/>
    <property type="match status" value="1"/>
</dbReference>
<feature type="non-terminal residue" evidence="6">
    <location>
        <position position="1"/>
    </location>
</feature>
<dbReference type="FunFam" id="3.40.50.1000:FF:000036">
    <property type="entry name" value="HAD family hydrolase"/>
    <property type="match status" value="1"/>
</dbReference>
<dbReference type="Gene3D" id="3.40.50.1000">
    <property type="entry name" value="HAD superfamily/HAD-like"/>
    <property type="match status" value="1"/>
</dbReference>
<organism evidence="6 7">
    <name type="scientific">Mucuna pruriens</name>
    <name type="common">Velvet bean</name>
    <name type="synonym">Dolichos pruriens</name>
    <dbReference type="NCBI Taxonomy" id="157652"/>
    <lineage>
        <taxon>Eukaryota</taxon>
        <taxon>Viridiplantae</taxon>
        <taxon>Streptophyta</taxon>
        <taxon>Embryophyta</taxon>
        <taxon>Tracheophyta</taxon>
        <taxon>Spermatophyta</taxon>
        <taxon>Magnoliopsida</taxon>
        <taxon>eudicotyledons</taxon>
        <taxon>Gunneridae</taxon>
        <taxon>Pentapetalae</taxon>
        <taxon>rosids</taxon>
        <taxon>fabids</taxon>
        <taxon>Fabales</taxon>
        <taxon>Fabaceae</taxon>
        <taxon>Papilionoideae</taxon>
        <taxon>50 kb inversion clade</taxon>
        <taxon>NPAAA clade</taxon>
        <taxon>indigoferoid/millettioid clade</taxon>
        <taxon>Phaseoleae</taxon>
        <taxon>Mucuna</taxon>
    </lineage>
</organism>
<dbReference type="NCBIfam" id="TIGR01509">
    <property type="entry name" value="HAD-SF-IA-v3"/>
    <property type="match status" value="1"/>
</dbReference>
<dbReference type="Gene3D" id="1.25.40.10">
    <property type="entry name" value="Tetratricopeptide repeat domain"/>
    <property type="match status" value="4"/>
</dbReference>
<name>A0A371E3K1_MUCPR</name>
<reference evidence="6" key="1">
    <citation type="submission" date="2018-05" db="EMBL/GenBank/DDBJ databases">
        <title>Draft genome of Mucuna pruriens seed.</title>
        <authorList>
            <person name="Nnadi N.E."/>
            <person name="Vos R."/>
            <person name="Hasami M.H."/>
            <person name="Devisetty U.K."/>
            <person name="Aguiy J.C."/>
        </authorList>
    </citation>
    <scope>NUCLEOTIDE SEQUENCE [LARGE SCALE GENOMIC DNA]</scope>
    <source>
        <strain evidence="6">JCA_2017</strain>
    </source>
</reference>
<sequence>MRNAKPNSQEMAEKLGIAAAVEESFNSKSLHQTTTKLVVLADLNVDPPEAEDDDSSLVPPPSITALANDENSQDKSVLSKDTDSIEGESKKLNKLGKCRSRLSKTDSSLDCGADADGDQHVQGPPSSREEKVSSVKTGLVHVARKMPKNAHAHFILGLMYQRLSQPQKAVSAYEKAEEILLRSEAEIDRPELLSLVQIHHAQCLILESSSENSSDKELEPCELEEILSKLKESVQSDIRQTAVWNTLGFILLKTGRVQSAISVLSSLLAIAPENYDCLGNLGIAYLQIGNLELSAKCFQELILKDQNHPAALVNYASLLLCKYASVVAGPGASAAEGSMVGQIMAANVAKECLLAAIKADSKSAHVWANLAHAFSISGDQRSASKCLEKAAKLEPNCMSTRYAVAVHRIKEAEKSQDASELRSCAGNEMASIIRDGDSSLVELPIAWAGLAMVHKAQREITAAYESEQHGLREIEERALCSLKQAIAEDPDDAVQWHQLGVHSLCARQFKTSQKYLKAAVACDKDCSYAWSNLGVSLQLSEEPSQAEEVYKHALSLATSQQAHAILSNLGILYRHQKQYQRAKAMFTKSLELQPGYAPAFNNLGLVFVAEGLLEEAKYCFDKALQSDPLLDAAKSNLIKVVTMSKLCKASSIISISSASLLTQPKTQCLLKHDQLPSSSFTTLAALKISRPTTTFGITTTTRVPRRLRCSASASSTLPSALLFDCDGVLVDTEKDGHRISFNQTFQERELGVTWDVDLYGELLKIGGGKERMTAYFNKTGWPANAPAGEQERKEFIASLHKQKTELFMVLIEKKLLPLRPGVAKIIDQALSQGVQVAVCSTSNEKAVSAIVSFLLGPERAEKIKIFAGDVVPRKKPDPAIYLLAASTLGVEPSRCVVVEDSAIGLAAAKAAGMTCIITKSGYTADEDFLNADAVFDCIGDPPEERFDLAYCGSLLEKQYVS</sequence>
<gene>
    <name evidence="6" type="primary">CBBY</name>
    <name evidence="6" type="ORF">CR513_61271</name>
</gene>
<feature type="repeat" description="TPR" evidence="4">
    <location>
        <begin position="597"/>
        <end position="630"/>
    </location>
</feature>
<dbReference type="STRING" id="157652.A0A371E3K1"/>
<dbReference type="Pfam" id="PF13181">
    <property type="entry name" value="TPR_8"/>
    <property type="match status" value="3"/>
</dbReference>
<dbReference type="Pfam" id="PF13424">
    <property type="entry name" value="TPR_12"/>
    <property type="match status" value="1"/>
</dbReference>
<dbReference type="Gene3D" id="1.10.150.240">
    <property type="entry name" value="Putative phosphatase, domain 2"/>
    <property type="match status" value="1"/>
</dbReference>
<dbReference type="EMBL" id="QJKJ01016763">
    <property type="protein sequence ID" value="RDX60573.1"/>
    <property type="molecule type" value="Genomic_DNA"/>
</dbReference>
<comment type="similarity">
    <text evidence="3">Belongs to the HAD-like hydrolase superfamily. DOG/GPP family.</text>
</comment>
<dbReference type="PANTHER" id="PTHR45523">
    <property type="entry name" value="TETRATRICOPEPTIDE REPEAT (TPR)-CONTAINING PROTEIN-RELATED"/>
    <property type="match status" value="1"/>
</dbReference>
<protein>
    <submittedName>
        <fullName evidence="6">CBBY-like protein</fullName>
    </submittedName>
</protein>
<evidence type="ECO:0000256" key="2">
    <source>
        <dbReference type="ARBA" id="ARBA00022801"/>
    </source>
</evidence>
<dbReference type="InterPro" id="IPR036412">
    <property type="entry name" value="HAD-like_sf"/>
</dbReference>
<feature type="repeat" description="TPR" evidence="4">
    <location>
        <begin position="364"/>
        <end position="397"/>
    </location>
</feature>
<dbReference type="AlphaFoldDB" id="A0A371E3K1"/>
<evidence type="ECO:0000313" key="6">
    <source>
        <dbReference type="EMBL" id="RDX60573.1"/>
    </source>
</evidence>
<dbReference type="PROSITE" id="PS50005">
    <property type="entry name" value="TPR"/>
    <property type="match status" value="5"/>
</dbReference>
<dbReference type="SFLD" id="SFLDG01135">
    <property type="entry name" value="C1.5.6:_HAD__Beta-PGM__Phospha"/>
    <property type="match status" value="1"/>
</dbReference>
<dbReference type="Pfam" id="PF00702">
    <property type="entry name" value="Hydrolase"/>
    <property type="match status" value="1"/>
</dbReference>
<dbReference type="SMART" id="SM00028">
    <property type="entry name" value="TPR"/>
    <property type="match status" value="9"/>
</dbReference>
<evidence type="ECO:0000256" key="3">
    <source>
        <dbReference type="ARBA" id="ARBA00061496"/>
    </source>
</evidence>
<dbReference type="CDD" id="cd07528">
    <property type="entry name" value="HAD_CbbY-like"/>
    <property type="match status" value="1"/>
</dbReference>
<dbReference type="SUPFAM" id="SSF56784">
    <property type="entry name" value="HAD-like"/>
    <property type="match status" value="1"/>
</dbReference>
<keyword evidence="1" id="KW-0479">Metal-binding</keyword>
<feature type="repeat" description="TPR" evidence="4">
    <location>
        <begin position="150"/>
        <end position="183"/>
    </location>
</feature>
<keyword evidence="2" id="KW-0378">Hydrolase</keyword>
<evidence type="ECO:0000256" key="5">
    <source>
        <dbReference type="SAM" id="MobiDB-lite"/>
    </source>
</evidence>